<dbReference type="GO" id="GO:0005576">
    <property type="term" value="C:extracellular region"/>
    <property type="evidence" value="ECO:0007669"/>
    <property type="project" value="UniProtKB-SubCell"/>
</dbReference>
<comment type="subcellular location">
    <subcellularLocation>
        <location evidence="1">Secreted</location>
    </subcellularLocation>
</comment>
<dbReference type="EMBL" id="QXGH01000009">
    <property type="protein sequence ID" value="RHW28760.1"/>
    <property type="molecule type" value="Genomic_DNA"/>
</dbReference>
<dbReference type="GO" id="GO:0005509">
    <property type="term" value="F:calcium ion binding"/>
    <property type="evidence" value="ECO:0007669"/>
    <property type="project" value="InterPro"/>
</dbReference>
<dbReference type="PANTHER" id="PTHR38340:SF1">
    <property type="entry name" value="S-LAYER PROTEIN"/>
    <property type="match status" value="1"/>
</dbReference>
<protein>
    <submittedName>
        <fullName evidence="3">Calcium-binding protein</fullName>
    </submittedName>
</protein>
<dbReference type="InterPro" id="IPR001343">
    <property type="entry name" value="Hemolysn_Ca-bd"/>
</dbReference>
<dbReference type="AlphaFoldDB" id="A0A417Y7P5"/>
<sequence>MRGRAMLAAVVALLGLAVLAALFGISRDGDGPGAELAVAGATCDGRRATIVGTDRNDTLAGTSGVDVIVARGGNDLVRGYGGDDVVCGGPGNDRLLTGVGDDVAIGGLGDDAVTSPSGADRVVGGVGDETVDVRTAAGAPVTLIGDEGLDLLTLTVSGTQPVLMDQAEQLLILGPEPANEPGAFGGWELVWLKGDHSWTYVGTDASDSVIAINGSLSASTYGGNDVVSAGDGDDIINGGDGRRDVAAVIGGLNSCAETEWGDCDPSVPPPGLSAVRLQPGSAARAARTAA</sequence>
<dbReference type="Gene3D" id="2.150.10.10">
    <property type="entry name" value="Serralysin-like metalloprotease, C-terminal"/>
    <property type="match status" value="1"/>
</dbReference>
<reference evidence="3 4" key="1">
    <citation type="submission" date="2018-09" db="EMBL/GenBank/DDBJ databases">
        <title>Genome sequencing of Nocardioides immobilis CCTCC AB 2017083 for comparison to Nocardioides silvaticus.</title>
        <authorList>
            <person name="Li C."/>
            <person name="Wang G."/>
        </authorList>
    </citation>
    <scope>NUCLEOTIDE SEQUENCE [LARGE SCALE GENOMIC DNA]</scope>
    <source>
        <strain evidence="3 4">CCTCC AB 2017083</strain>
    </source>
</reference>
<evidence type="ECO:0000256" key="2">
    <source>
        <dbReference type="ARBA" id="ARBA00022525"/>
    </source>
</evidence>
<dbReference type="InterPro" id="IPR050557">
    <property type="entry name" value="RTX_toxin/Mannuronan_C5-epim"/>
</dbReference>
<dbReference type="InterPro" id="IPR011049">
    <property type="entry name" value="Serralysin-like_metalloprot_C"/>
</dbReference>
<comment type="caution">
    <text evidence="3">The sequence shown here is derived from an EMBL/GenBank/DDBJ whole genome shotgun (WGS) entry which is preliminary data.</text>
</comment>
<keyword evidence="4" id="KW-1185">Reference proteome</keyword>
<evidence type="ECO:0000256" key="1">
    <source>
        <dbReference type="ARBA" id="ARBA00004613"/>
    </source>
</evidence>
<proteinExistence type="predicted"/>
<dbReference type="Pfam" id="PF00353">
    <property type="entry name" value="HemolysinCabind"/>
    <property type="match status" value="3"/>
</dbReference>
<dbReference type="SUPFAM" id="SSF51120">
    <property type="entry name" value="beta-Roll"/>
    <property type="match status" value="1"/>
</dbReference>
<gene>
    <name evidence="3" type="ORF">D0Z08_02605</name>
</gene>
<evidence type="ECO:0000313" key="4">
    <source>
        <dbReference type="Proteomes" id="UP000283644"/>
    </source>
</evidence>
<keyword evidence="2" id="KW-0964">Secreted</keyword>
<evidence type="ECO:0000313" key="3">
    <source>
        <dbReference type="EMBL" id="RHW28760.1"/>
    </source>
</evidence>
<dbReference type="OrthoDB" id="3765336at2"/>
<dbReference type="RefSeq" id="WP_118922317.1">
    <property type="nucleotide sequence ID" value="NZ_QXGH01000009.1"/>
</dbReference>
<name>A0A417Y7P5_9ACTN</name>
<organism evidence="3 4">
    <name type="scientific">Nocardioides immobilis</name>
    <dbReference type="NCBI Taxonomy" id="2049295"/>
    <lineage>
        <taxon>Bacteria</taxon>
        <taxon>Bacillati</taxon>
        <taxon>Actinomycetota</taxon>
        <taxon>Actinomycetes</taxon>
        <taxon>Propionibacteriales</taxon>
        <taxon>Nocardioidaceae</taxon>
        <taxon>Nocardioides</taxon>
    </lineage>
</organism>
<dbReference type="PANTHER" id="PTHR38340">
    <property type="entry name" value="S-LAYER PROTEIN"/>
    <property type="match status" value="1"/>
</dbReference>
<dbReference type="PRINTS" id="PR00313">
    <property type="entry name" value="CABNDNGRPT"/>
</dbReference>
<dbReference type="Proteomes" id="UP000283644">
    <property type="component" value="Unassembled WGS sequence"/>
</dbReference>
<accession>A0A417Y7P5</accession>